<sequence length="132" mass="15219">MYQVNTILIGRLTAQPELIKTTNDKSFCRATIAVNRRYKTKTGEKETDFINLVVWGKLAETLVSYANKGSLLSCDGELRTRKYEKENQTHYISEVLCHSFQLLESRTQRAMRENNNISDLADLVLDDQELPF</sequence>
<protein>
    <recommendedName>
        <fullName evidence="2 3">Single-stranded DNA-binding protein</fullName>
        <shortName evidence="2">SSB</shortName>
    </recommendedName>
</protein>
<dbReference type="PROSITE" id="PS50935">
    <property type="entry name" value="SSB"/>
    <property type="match status" value="1"/>
</dbReference>
<evidence type="ECO:0000256" key="3">
    <source>
        <dbReference type="PIRNR" id="PIRNR002070"/>
    </source>
</evidence>
<dbReference type="PANTHER" id="PTHR10302:SF27">
    <property type="entry name" value="SINGLE-STRANDED DNA-BINDING PROTEIN"/>
    <property type="match status" value="1"/>
</dbReference>
<dbReference type="Gene3D" id="2.40.50.140">
    <property type="entry name" value="Nucleic acid-binding proteins"/>
    <property type="match status" value="1"/>
</dbReference>
<dbReference type="NCBIfam" id="TIGR00621">
    <property type="entry name" value="ssb"/>
    <property type="match status" value="1"/>
</dbReference>
<dbReference type="Pfam" id="PF00436">
    <property type="entry name" value="SSB"/>
    <property type="match status" value="1"/>
</dbReference>
<dbReference type="EMBL" id="AEUZ02000001">
    <property type="protein sequence ID" value="EHJ55972.1"/>
    <property type="molecule type" value="Genomic_DNA"/>
</dbReference>
<dbReference type="PIRSF" id="PIRSF002070">
    <property type="entry name" value="SSB"/>
    <property type="match status" value="1"/>
</dbReference>
<dbReference type="InterPro" id="IPR012340">
    <property type="entry name" value="NA-bd_OB-fold"/>
</dbReference>
<dbReference type="GO" id="GO:0009295">
    <property type="term" value="C:nucleoid"/>
    <property type="evidence" value="ECO:0007669"/>
    <property type="project" value="TreeGrafter"/>
</dbReference>
<dbReference type="RefSeq" id="WP_006738748.1">
    <property type="nucleotide sequence ID" value="NZ_AEUZ02000001.1"/>
</dbReference>
<dbReference type="CDD" id="cd04496">
    <property type="entry name" value="SSB_OBF"/>
    <property type="match status" value="1"/>
</dbReference>
<comment type="caution">
    <text evidence="2">Lacks conserved residue(s) required for the propagation of feature annotation.</text>
</comment>
<keyword evidence="5" id="KW-1185">Reference proteome</keyword>
<name>G5KEE4_9STRE</name>
<evidence type="ECO:0000256" key="2">
    <source>
        <dbReference type="HAMAP-Rule" id="MF_00984"/>
    </source>
</evidence>
<dbReference type="Proteomes" id="UP000005388">
    <property type="component" value="Unassembled WGS sequence"/>
</dbReference>
<organism evidence="4 5">
    <name type="scientific">Streptococcus urinalis 2285-97</name>
    <dbReference type="NCBI Taxonomy" id="764291"/>
    <lineage>
        <taxon>Bacteria</taxon>
        <taxon>Bacillati</taxon>
        <taxon>Bacillota</taxon>
        <taxon>Bacilli</taxon>
        <taxon>Lactobacillales</taxon>
        <taxon>Streptococcaceae</taxon>
        <taxon>Streptococcus</taxon>
    </lineage>
</organism>
<accession>G5KEE4</accession>
<dbReference type="InterPro" id="IPR011344">
    <property type="entry name" value="ssDNA-bd"/>
</dbReference>
<dbReference type="PANTHER" id="PTHR10302">
    <property type="entry name" value="SINGLE-STRANDED DNA-BINDING PROTEIN"/>
    <property type="match status" value="1"/>
</dbReference>
<dbReference type="NCBIfam" id="NF005579">
    <property type="entry name" value="PRK07274.1"/>
    <property type="match status" value="1"/>
</dbReference>
<comment type="caution">
    <text evidence="4">The sequence shown here is derived from an EMBL/GenBank/DDBJ whole genome shotgun (WGS) entry which is preliminary data.</text>
</comment>
<evidence type="ECO:0000313" key="4">
    <source>
        <dbReference type="EMBL" id="EHJ55972.1"/>
    </source>
</evidence>
<dbReference type="GO" id="GO:0003697">
    <property type="term" value="F:single-stranded DNA binding"/>
    <property type="evidence" value="ECO:0007669"/>
    <property type="project" value="UniProtKB-UniRule"/>
</dbReference>
<dbReference type="AlphaFoldDB" id="G5KEE4"/>
<dbReference type="InterPro" id="IPR000424">
    <property type="entry name" value="Primosome_PriB/ssb"/>
</dbReference>
<dbReference type="SUPFAM" id="SSF50249">
    <property type="entry name" value="Nucleic acid-binding proteins"/>
    <property type="match status" value="1"/>
</dbReference>
<evidence type="ECO:0000256" key="1">
    <source>
        <dbReference type="ARBA" id="ARBA00023125"/>
    </source>
</evidence>
<dbReference type="GO" id="GO:0006260">
    <property type="term" value="P:DNA replication"/>
    <property type="evidence" value="ECO:0007669"/>
    <property type="project" value="InterPro"/>
</dbReference>
<proteinExistence type="inferred from homology"/>
<gene>
    <name evidence="4" type="primary">ssb_3</name>
    <name evidence="4" type="ORF">STRUR_2082</name>
</gene>
<dbReference type="eggNOG" id="COG0629">
    <property type="taxonomic scope" value="Bacteria"/>
</dbReference>
<comment type="subunit">
    <text evidence="2">Homotetramer.</text>
</comment>
<reference evidence="4 5" key="1">
    <citation type="journal article" date="2014" name="Int. J. Syst. Evol. Microbiol.">
        <title>Phylogenomics and the dynamic genome evolution of the genus Streptococcus.</title>
        <authorList>
            <consortium name="The Broad Institute Genome Sequencing Platform"/>
            <person name="Richards V.P."/>
            <person name="Palmer S.R."/>
            <person name="Pavinski Bitar P.D."/>
            <person name="Qin X."/>
            <person name="Weinstock G.M."/>
            <person name="Highlander S.K."/>
            <person name="Town C.D."/>
            <person name="Burne R.A."/>
            <person name="Stanhope M.J."/>
        </authorList>
    </citation>
    <scope>NUCLEOTIDE SEQUENCE [LARGE SCALE GENOMIC DNA]</scope>
    <source>
        <strain evidence="4 5">2285-97</strain>
    </source>
</reference>
<keyword evidence="1 2" id="KW-0238">DNA-binding</keyword>
<evidence type="ECO:0000313" key="5">
    <source>
        <dbReference type="Proteomes" id="UP000005388"/>
    </source>
</evidence>
<dbReference type="STRING" id="764291.STRUR_2082"/>
<dbReference type="HAMAP" id="MF_00984">
    <property type="entry name" value="SSB"/>
    <property type="match status" value="1"/>
</dbReference>